<reference evidence="2" key="1">
    <citation type="submission" date="2021-03" db="EMBL/GenBank/DDBJ databases">
        <title>Genomic Encyclopedia of Type Strains, Phase IV (KMG-IV): sequencing the most valuable type-strain genomes for metagenomic binning, comparative biology and taxonomic classification.</title>
        <authorList>
            <person name="Goeker M."/>
        </authorList>
    </citation>
    <scope>NUCLEOTIDE SEQUENCE</scope>
    <source>
        <strain evidence="2">DSM 15523</strain>
        <strain evidence="3 5">DSM 16476</strain>
    </source>
</reference>
<feature type="chain" id="PRO_5040920370" evidence="1">
    <location>
        <begin position="19"/>
        <end position="143"/>
    </location>
</feature>
<dbReference type="AlphaFoldDB" id="A0A9X1CAV6"/>
<dbReference type="EMBL" id="JAGGJQ010000003">
    <property type="protein sequence ID" value="MBP1839402.1"/>
    <property type="molecule type" value="Genomic_DNA"/>
</dbReference>
<comment type="caution">
    <text evidence="2">The sequence shown here is derived from an EMBL/GenBank/DDBJ whole genome shotgun (WGS) entry which is preliminary data.</text>
</comment>
<dbReference type="OrthoDB" id="1179353at2"/>
<name>A0A9X1CAV6_9FLAO</name>
<keyword evidence="1" id="KW-0732">Signal</keyword>
<dbReference type="Proteomes" id="UP001231587">
    <property type="component" value="Unassembled WGS sequence"/>
</dbReference>
<evidence type="ECO:0000313" key="4">
    <source>
        <dbReference type="Proteomes" id="UP001138672"/>
    </source>
</evidence>
<evidence type="ECO:0000313" key="2">
    <source>
        <dbReference type="EMBL" id="MBP1839402.1"/>
    </source>
</evidence>
<organism evidence="2 4">
    <name type="scientific">Formosa algae</name>
    <dbReference type="NCBI Taxonomy" id="225843"/>
    <lineage>
        <taxon>Bacteria</taxon>
        <taxon>Pseudomonadati</taxon>
        <taxon>Bacteroidota</taxon>
        <taxon>Flavobacteriia</taxon>
        <taxon>Flavobacteriales</taxon>
        <taxon>Flavobacteriaceae</taxon>
        <taxon>Formosa</taxon>
    </lineage>
</organism>
<dbReference type="EMBL" id="JAUSUU010000003">
    <property type="protein sequence ID" value="MDQ0334706.1"/>
    <property type="molecule type" value="Genomic_DNA"/>
</dbReference>
<feature type="signal peptide" evidence="1">
    <location>
        <begin position="1"/>
        <end position="18"/>
    </location>
</feature>
<evidence type="ECO:0000256" key="1">
    <source>
        <dbReference type="SAM" id="SignalP"/>
    </source>
</evidence>
<evidence type="ECO:0000313" key="3">
    <source>
        <dbReference type="EMBL" id="MDQ0334706.1"/>
    </source>
</evidence>
<keyword evidence="2" id="KW-0449">Lipoprotein</keyword>
<protein>
    <submittedName>
        <fullName evidence="2">Outer membrane lipoprotein SlyB</fullName>
    </submittedName>
</protein>
<keyword evidence="5" id="KW-1185">Reference proteome</keyword>
<gene>
    <name evidence="2" type="ORF">J2Z56_001313</name>
    <name evidence="3" type="ORF">J2Z57_001139</name>
</gene>
<sequence>MKNLIFILTLILSLNVCAQNTSFEDTNVFVRVYDAQGKKINKGHIVSISDTSLQLVKRGETIDVPINDIGSIKTKYSGWTNVVTGAVLGAGVGFIAGDPEVIAIGTVAGAAAGWITTLFKKTETFDIDGDAAKLEALESLLVE</sequence>
<dbReference type="RefSeq" id="WP_157486298.1">
    <property type="nucleotide sequence ID" value="NZ_JAGGJQ010000003.1"/>
</dbReference>
<evidence type="ECO:0000313" key="5">
    <source>
        <dbReference type="Proteomes" id="UP001231587"/>
    </source>
</evidence>
<accession>A0A9X1CAV6</accession>
<dbReference type="Proteomes" id="UP001138672">
    <property type="component" value="Unassembled WGS sequence"/>
</dbReference>
<proteinExistence type="predicted"/>